<evidence type="ECO:0000256" key="8">
    <source>
        <dbReference type="ARBA" id="ARBA00023239"/>
    </source>
</evidence>
<keyword evidence="8 11" id="KW-0456">Lyase</keyword>
<dbReference type="EMBL" id="FN649734">
    <property type="protein sequence ID" value="CBJ28504.1"/>
    <property type="molecule type" value="Genomic_DNA"/>
</dbReference>
<dbReference type="Proteomes" id="UP000002630">
    <property type="component" value="Linkage Group LG09"/>
</dbReference>
<keyword evidence="12" id="KW-1185">Reference proteome</keyword>
<comment type="pathway">
    <text evidence="2">Amino-acid biosynthesis; L-tryptophan biosynthesis; L-tryptophan from chorismate: step 4/5.</text>
</comment>
<keyword evidence="4" id="KW-0028">Amino-acid biosynthesis</keyword>
<dbReference type="PANTHER" id="PTHR22854">
    <property type="entry name" value="TRYPTOPHAN BIOSYNTHESIS PROTEIN"/>
    <property type="match status" value="1"/>
</dbReference>
<dbReference type="EC" id="4.1.1.48" evidence="3"/>
<reference evidence="11 12" key="1">
    <citation type="journal article" date="2010" name="Nature">
        <title>The Ectocarpus genome and the independent evolution of multicellularity in brown algae.</title>
        <authorList>
            <person name="Cock J.M."/>
            <person name="Sterck L."/>
            <person name="Rouze P."/>
            <person name="Scornet D."/>
            <person name="Allen A.E."/>
            <person name="Amoutzias G."/>
            <person name="Anthouard V."/>
            <person name="Artiguenave F."/>
            <person name="Aury J.M."/>
            <person name="Badger J.H."/>
            <person name="Beszteri B."/>
            <person name="Billiau K."/>
            <person name="Bonnet E."/>
            <person name="Bothwell J.H."/>
            <person name="Bowler C."/>
            <person name="Boyen C."/>
            <person name="Brownlee C."/>
            <person name="Carrano C.J."/>
            <person name="Charrier B."/>
            <person name="Cho G.Y."/>
            <person name="Coelho S.M."/>
            <person name="Collen J."/>
            <person name="Corre E."/>
            <person name="Da Silva C."/>
            <person name="Delage L."/>
            <person name="Delaroque N."/>
            <person name="Dittami S.M."/>
            <person name="Doulbeau S."/>
            <person name="Elias M."/>
            <person name="Farnham G."/>
            <person name="Gachon C.M."/>
            <person name="Gschloessl B."/>
            <person name="Heesch S."/>
            <person name="Jabbari K."/>
            <person name="Jubin C."/>
            <person name="Kawai H."/>
            <person name="Kimura K."/>
            <person name="Kloareg B."/>
            <person name="Kupper F.C."/>
            <person name="Lang D."/>
            <person name="Le Bail A."/>
            <person name="Leblanc C."/>
            <person name="Lerouge P."/>
            <person name="Lohr M."/>
            <person name="Lopez P.J."/>
            <person name="Martens C."/>
            <person name="Maumus F."/>
            <person name="Michel G."/>
            <person name="Miranda-Saavedra D."/>
            <person name="Morales J."/>
            <person name="Moreau H."/>
            <person name="Motomura T."/>
            <person name="Nagasato C."/>
            <person name="Napoli C.A."/>
            <person name="Nelson D.R."/>
            <person name="Nyvall-Collen P."/>
            <person name="Peters A.F."/>
            <person name="Pommier C."/>
            <person name="Potin P."/>
            <person name="Poulain J."/>
            <person name="Quesneville H."/>
            <person name="Read B."/>
            <person name="Rensing S.A."/>
            <person name="Ritter A."/>
            <person name="Rousvoal S."/>
            <person name="Samanta M."/>
            <person name="Samson G."/>
            <person name="Schroeder D.C."/>
            <person name="Segurens B."/>
            <person name="Strittmatter M."/>
            <person name="Tonon T."/>
            <person name="Tregear J.W."/>
            <person name="Valentin K."/>
            <person name="von Dassow P."/>
            <person name="Yamagishi T."/>
            <person name="Van de Peer Y."/>
            <person name="Wincker P."/>
        </authorList>
    </citation>
    <scope>NUCLEOTIDE SEQUENCE [LARGE SCALE GENOMIC DNA]</scope>
    <source>
        <strain evidence="12">Ec32 / CCAP1310/4</strain>
    </source>
</reference>
<evidence type="ECO:0000256" key="5">
    <source>
        <dbReference type="ARBA" id="ARBA00022793"/>
    </source>
</evidence>
<organism evidence="11 12">
    <name type="scientific">Ectocarpus siliculosus</name>
    <name type="common">Brown alga</name>
    <name type="synonym">Conferva siliculosa</name>
    <dbReference type="NCBI Taxonomy" id="2880"/>
    <lineage>
        <taxon>Eukaryota</taxon>
        <taxon>Sar</taxon>
        <taxon>Stramenopiles</taxon>
        <taxon>Ochrophyta</taxon>
        <taxon>PX clade</taxon>
        <taxon>Phaeophyceae</taxon>
        <taxon>Ectocarpales</taxon>
        <taxon>Ectocarpaceae</taxon>
        <taxon>Ectocarpus</taxon>
    </lineage>
</organism>
<evidence type="ECO:0000256" key="2">
    <source>
        <dbReference type="ARBA" id="ARBA00004696"/>
    </source>
</evidence>
<keyword evidence="6" id="KW-0822">Tryptophan biosynthesis</keyword>
<feature type="compositionally biased region" description="Basic and acidic residues" evidence="9">
    <location>
        <begin position="10"/>
        <end position="27"/>
    </location>
</feature>
<dbReference type="UniPathway" id="UPA00035">
    <property type="reaction ID" value="UER00043"/>
</dbReference>
<name>D7FHD7_ECTSI</name>
<proteinExistence type="predicted"/>
<dbReference type="Pfam" id="PF00218">
    <property type="entry name" value="IGPS"/>
    <property type="match status" value="1"/>
</dbReference>
<protein>
    <recommendedName>
        <fullName evidence="3">indole-3-glycerol-phosphate synthase</fullName>
        <ecNumber evidence="3">4.1.1.48</ecNumber>
    </recommendedName>
</protein>
<keyword evidence="5" id="KW-0210">Decarboxylase</keyword>
<keyword evidence="7" id="KW-0057">Aromatic amino acid biosynthesis</keyword>
<dbReference type="Gene3D" id="3.20.20.70">
    <property type="entry name" value="Aldolase class I"/>
    <property type="match status" value="1"/>
</dbReference>
<accession>D7FHD7</accession>
<dbReference type="InParanoid" id="D7FHD7"/>
<dbReference type="OrthoDB" id="524799at2759"/>
<evidence type="ECO:0000259" key="10">
    <source>
        <dbReference type="Pfam" id="PF00218"/>
    </source>
</evidence>
<comment type="catalytic activity">
    <reaction evidence="1">
        <text>1-(2-carboxyphenylamino)-1-deoxy-D-ribulose 5-phosphate + H(+) = (1S,2R)-1-C-(indol-3-yl)glycerol 3-phosphate + CO2 + H2O</text>
        <dbReference type="Rhea" id="RHEA:23476"/>
        <dbReference type="ChEBI" id="CHEBI:15377"/>
        <dbReference type="ChEBI" id="CHEBI:15378"/>
        <dbReference type="ChEBI" id="CHEBI:16526"/>
        <dbReference type="ChEBI" id="CHEBI:58613"/>
        <dbReference type="ChEBI" id="CHEBI:58866"/>
        <dbReference type="EC" id="4.1.1.48"/>
    </reaction>
</comment>
<dbReference type="EMBL" id="FN647757">
    <property type="protein sequence ID" value="CBJ28504.1"/>
    <property type="molecule type" value="Genomic_DNA"/>
</dbReference>
<feature type="region of interest" description="Disordered" evidence="9">
    <location>
        <begin position="1"/>
        <end position="31"/>
    </location>
</feature>
<evidence type="ECO:0000313" key="12">
    <source>
        <dbReference type="Proteomes" id="UP000002630"/>
    </source>
</evidence>
<evidence type="ECO:0000256" key="9">
    <source>
        <dbReference type="SAM" id="MobiDB-lite"/>
    </source>
</evidence>
<evidence type="ECO:0000256" key="4">
    <source>
        <dbReference type="ARBA" id="ARBA00022605"/>
    </source>
</evidence>
<evidence type="ECO:0000256" key="6">
    <source>
        <dbReference type="ARBA" id="ARBA00022822"/>
    </source>
</evidence>
<dbReference type="SUPFAM" id="SSF51366">
    <property type="entry name" value="Ribulose-phoshate binding barrel"/>
    <property type="match status" value="1"/>
</dbReference>
<dbReference type="GO" id="GO:0004425">
    <property type="term" value="F:indole-3-glycerol-phosphate synthase activity"/>
    <property type="evidence" value="ECO:0007669"/>
    <property type="project" value="UniProtKB-EC"/>
</dbReference>
<dbReference type="GO" id="GO:0000162">
    <property type="term" value="P:L-tryptophan biosynthetic process"/>
    <property type="evidence" value="ECO:0007669"/>
    <property type="project" value="UniProtKB-UniPathway"/>
</dbReference>
<evidence type="ECO:0000256" key="7">
    <source>
        <dbReference type="ARBA" id="ARBA00023141"/>
    </source>
</evidence>
<gene>
    <name evidence="11" type="primary">IGPS</name>
    <name evidence="11" type="ORF">Esi_0107_0059</name>
</gene>
<dbReference type="STRING" id="2880.D7FHD7"/>
<dbReference type="PANTHER" id="PTHR22854:SF2">
    <property type="entry name" value="INDOLE-3-GLYCEROL-PHOSPHATE SYNTHASE"/>
    <property type="match status" value="1"/>
</dbReference>
<feature type="domain" description="Indole-3-glycerol phosphate synthase" evidence="10">
    <location>
        <begin position="48"/>
        <end position="200"/>
    </location>
</feature>
<evidence type="ECO:0000256" key="3">
    <source>
        <dbReference type="ARBA" id="ARBA00012362"/>
    </source>
</evidence>
<evidence type="ECO:0000256" key="1">
    <source>
        <dbReference type="ARBA" id="ARBA00001633"/>
    </source>
</evidence>
<dbReference type="GO" id="GO:0004640">
    <property type="term" value="F:phosphoribosylanthranilate isomerase activity"/>
    <property type="evidence" value="ECO:0007669"/>
    <property type="project" value="TreeGrafter"/>
</dbReference>
<dbReference type="AlphaFoldDB" id="D7FHD7"/>
<dbReference type="InterPro" id="IPR013798">
    <property type="entry name" value="Indole-3-glycerol_P_synth_dom"/>
</dbReference>
<dbReference type="InterPro" id="IPR013785">
    <property type="entry name" value="Aldolase_TIM"/>
</dbReference>
<sequence length="313" mass="33556">MMALKGLARKAKEAQVSKDMEELRSAEPDSPVFQLLEQAEAGKGAGDGPEYPLSDVLRKNKGTLSVVAEYRKILKSGFIDGILAPELLCPLLRNGGAACIAVATEPLTGGCSDADLKTVVEEQENSRGDFPGPMPVIIRDLVISEFEIARAKAAGAAGVTVVLALVGPERAAELAAFSKKLGMEAVIQATSQEEIEQAVTSEDISIISIVGKMVDEAVELRQYIPDRVVSVVHVDRRSDEGMDEIEDCWQLRDAGYHTIWASEVLYKGGMMQAESAEAILKAIRAKASVKYGRARGMSGKGEGAKEYLGYLAQ</sequence>
<dbReference type="InterPro" id="IPR045186">
    <property type="entry name" value="Indole-3-glycerol_P_synth"/>
</dbReference>
<evidence type="ECO:0000313" key="11">
    <source>
        <dbReference type="EMBL" id="CBJ28504.1"/>
    </source>
</evidence>
<dbReference type="InterPro" id="IPR011060">
    <property type="entry name" value="RibuloseP-bd_barrel"/>
</dbReference>